<dbReference type="Proteomes" id="UP000614601">
    <property type="component" value="Unassembled WGS sequence"/>
</dbReference>
<sequence length="129" mass="15242">MEERSTPPPFEEETTNKADYTGHVVMPQYYDEYAYSDYYYEPEKVPFVETTTHKREFTPKKVTVERRRTQSMEAARPHGIKMESDTTNRHDFTKKSSTCPASHLKLKNGRTENGHIYFVQRKNTGNKKR</sequence>
<dbReference type="OrthoDB" id="10525799at2759"/>
<protein>
    <submittedName>
        <fullName evidence="2">Uncharacterized protein</fullName>
    </submittedName>
</protein>
<proteinExistence type="predicted"/>
<accession>A0A811LP51</accession>
<feature type="compositionally biased region" description="Basic and acidic residues" evidence="1">
    <location>
        <begin position="80"/>
        <end position="94"/>
    </location>
</feature>
<organism evidence="2 3">
    <name type="scientific">Bursaphelenchus okinawaensis</name>
    <dbReference type="NCBI Taxonomy" id="465554"/>
    <lineage>
        <taxon>Eukaryota</taxon>
        <taxon>Metazoa</taxon>
        <taxon>Ecdysozoa</taxon>
        <taxon>Nematoda</taxon>
        <taxon>Chromadorea</taxon>
        <taxon>Rhabditida</taxon>
        <taxon>Tylenchina</taxon>
        <taxon>Tylenchomorpha</taxon>
        <taxon>Aphelenchoidea</taxon>
        <taxon>Aphelenchoididae</taxon>
        <taxon>Bursaphelenchus</taxon>
    </lineage>
</organism>
<comment type="caution">
    <text evidence="2">The sequence shown here is derived from an EMBL/GenBank/DDBJ whole genome shotgun (WGS) entry which is preliminary data.</text>
</comment>
<evidence type="ECO:0000313" key="2">
    <source>
        <dbReference type="EMBL" id="CAD5229208.1"/>
    </source>
</evidence>
<evidence type="ECO:0000256" key="1">
    <source>
        <dbReference type="SAM" id="MobiDB-lite"/>
    </source>
</evidence>
<evidence type="ECO:0000313" key="3">
    <source>
        <dbReference type="Proteomes" id="UP000614601"/>
    </source>
</evidence>
<dbReference type="EMBL" id="CAJFDH010000006">
    <property type="protein sequence ID" value="CAD5229208.1"/>
    <property type="molecule type" value="Genomic_DNA"/>
</dbReference>
<feature type="compositionally biased region" description="Basic and acidic residues" evidence="1">
    <location>
        <begin position="61"/>
        <end position="70"/>
    </location>
</feature>
<keyword evidence="3" id="KW-1185">Reference proteome</keyword>
<name>A0A811LP51_9BILA</name>
<feature type="region of interest" description="Disordered" evidence="1">
    <location>
        <begin position="61"/>
        <end position="129"/>
    </location>
</feature>
<dbReference type="EMBL" id="CAJFCW020000006">
    <property type="protein sequence ID" value="CAG9126014.1"/>
    <property type="molecule type" value="Genomic_DNA"/>
</dbReference>
<reference evidence="2" key="1">
    <citation type="submission" date="2020-09" db="EMBL/GenBank/DDBJ databases">
        <authorList>
            <person name="Kikuchi T."/>
        </authorList>
    </citation>
    <scope>NUCLEOTIDE SEQUENCE</scope>
    <source>
        <strain evidence="2">SH1</strain>
    </source>
</reference>
<dbReference type="AlphaFoldDB" id="A0A811LP51"/>
<dbReference type="Proteomes" id="UP000783686">
    <property type="component" value="Unassembled WGS sequence"/>
</dbReference>
<gene>
    <name evidence="2" type="ORF">BOKJ2_LOCUS13267</name>
</gene>